<keyword evidence="1" id="KW-1133">Transmembrane helix</keyword>
<dbReference type="Proteomes" id="UP000267821">
    <property type="component" value="Unassembled WGS sequence"/>
</dbReference>
<dbReference type="EMBL" id="ML121531">
    <property type="protein sequence ID" value="RPB27375.1"/>
    <property type="molecule type" value="Genomic_DNA"/>
</dbReference>
<dbReference type="AlphaFoldDB" id="A0A3N4MDN7"/>
<evidence type="ECO:0000256" key="1">
    <source>
        <dbReference type="SAM" id="Phobius"/>
    </source>
</evidence>
<evidence type="ECO:0000313" key="3">
    <source>
        <dbReference type="Proteomes" id="UP000267821"/>
    </source>
</evidence>
<accession>A0A3N4MDN7</accession>
<evidence type="ECO:0000313" key="2">
    <source>
        <dbReference type="EMBL" id="RPB27375.1"/>
    </source>
</evidence>
<reference evidence="2 3" key="1">
    <citation type="journal article" date="2018" name="Nat. Ecol. Evol.">
        <title>Pezizomycetes genomes reveal the molecular basis of ectomycorrhizal truffle lifestyle.</title>
        <authorList>
            <person name="Murat C."/>
            <person name="Payen T."/>
            <person name="Noel B."/>
            <person name="Kuo A."/>
            <person name="Morin E."/>
            <person name="Chen J."/>
            <person name="Kohler A."/>
            <person name="Krizsan K."/>
            <person name="Balestrini R."/>
            <person name="Da Silva C."/>
            <person name="Montanini B."/>
            <person name="Hainaut M."/>
            <person name="Levati E."/>
            <person name="Barry K.W."/>
            <person name="Belfiori B."/>
            <person name="Cichocki N."/>
            <person name="Clum A."/>
            <person name="Dockter R.B."/>
            <person name="Fauchery L."/>
            <person name="Guy J."/>
            <person name="Iotti M."/>
            <person name="Le Tacon F."/>
            <person name="Lindquist E.A."/>
            <person name="Lipzen A."/>
            <person name="Malagnac F."/>
            <person name="Mello A."/>
            <person name="Molinier V."/>
            <person name="Miyauchi S."/>
            <person name="Poulain J."/>
            <person name="Riccioni C."/>
            <person name="Rubini A."/>
            <person name="Sitrit Y."/>
            <person name="Splivallo R."/>
            <person name="Traeger S."/>
            <person name="Wang M."/>
            <person name="Zifcakova L."/>
            <person name="Wipf D."/>
            <person name="Zambonelli A."/>
            <person name="Paolocci F."/>
            <person name="Nowrousian M."/>
            <person name="Ottonello S."/>
            <person name="Baldrian P."/>
            <person name="Spatafora J.W."/>
            <person name="Henrissat B."/>
            <person name="Nagy L.G."/>
            <person name="Aury J.M."/>
            <person name="Wincker P."/>
            <person name="Grigoriev I.V."/>
            <person name="Bonfante P."/>
            <person name="Martin F.M."/>
        </authorList>
    </citation>
    <scope>NUCLEOTIDE SEQUENCE [LARGE SCALE GENOMIC DNA]</scope>
    <source>
        <strain evidence="2 3">ATCC MYA-4762</strain>
    </source>
</reference>
<proteinExistence type="predicted"/>
<name>A0A3N4MDN7_9PEZI</name>
<keyword evidence="1" id="KW-0812">Transmembrane</keyword>
<organism evidence="2 3">
    <name type="scientific">Terfezia boudieri ATCC MYA-4762</name>
    <dbReference type="NCBI Taxonomy" id="1051890"/>
    <lineage>
        <taxon>Eukaryota</taxon>
        <taxon>Fungi</taxon>
        <taxon>Dikarya</taxon>
        <taxon>Ascomycota</taxon>
        <taxon>Pezizomycotina</taxon>
        <taxon>Pezizomycetes</taxon>
        <taxon>Pezizales</taxon>
        <taxon>Pezizaceae</taxon>
        <taxon>Terfezia</taxon>
    </lineage>
</organism>
<keyword evidence="3" id="KW-1185">Reference proteome</keyword>
<keyword evidence="1" id="KW-0472">Membrane</keyword>
<sequence length="65" mass="7732">MEKSDGYGANTFNDFPDLVSSYCTQFSFDQHEFYLHSQGIPYVRRLYFFLLLLLLLWAKLGRDEN</sequence>
<gene>
    <name evidence="2" type="ORF">L211DRAFT_834230</name>
</gene>
<feature type="transmembrane region" description="Helical" evidence="1">
    <location>
        <begin position="42"/>
        <end position="60"/>
    </location>
</feature>
<dbReference type="InParanoid" id="A0A3N4MDN7"/>
<protein>
    <submittedName>
        <fullName evidence="2">Uncharacterized protein</fullName>
    </submittedName>
</protein>